<dbReference type="KEGG" id="afi:Acife_1976"/>
<keyword evidence="2" id="KW-0488">Methylation</keyword>
<evidence type="ECO:0000313" key="4">
    <source>
        <dbReference type="EMBL" id="AEM48097.1"/>
    </source>
</evidence>
<dbReference type="InterPro" id="IPR045584">
    <property type="entry name" value="Pilin-like"/>
</dbReference>
<dbReference type="Gene3D" id="3.30.700.10">
    <property type="entry name" value="Glycoprotein, Type 4 Pilin"/>
    <property type="match status" value="1"/>
</dbReference>
<dbReference type="PROSITE" id="PS00409">
    <property type="entry name" value="PROKAR_NTER_METHYL"/>
    <property type="match status" value="1"/>
</dbReference>
<accession>G0JLP8</accession>
<keyword evidence="3" id="KW-1133">Transmembrane helix</keyword>
<evidence type="ECO:0000256" key="1">
    <source>
        <dbReference type="ARBA" id="ARBA00005233"/>
    </source>
</evidence>
<dbReference type="EMBL" id="CP002985">
    <property type="protein sequence ID" value="AEM48097.1"/>
    <property type="molecule type" value="Genomic_DNA"/>
</dbReference>
<dbReference type="AlphaFoldDB" id="G0JLP8"/>
<gene>
    <name evidence="4" type="ORF">Acife_1976</name>
</gene>
<dbReference type="PANTHER" id="PTHR30093">
    <property type="entry name" value="GENERAL SECRETION PATHWAY PROTEIN G"/>
    <property type="match status" value="1"/>
</dbReference>
<organism evidence="4 5">
    <name type="scientific">Acidithiobacillus ferrivorans SS3</name>
    <dbReference type="NCBI Taxonomy" id="743299"/>
    <lineage>
        <taxon>Bacteria</taxon>
        <taxon>Pseudomonadati</taxon>
        <taxon>Pseudomonadota</taxon>
        <taxon>Acidithiobacillia</taxon>
        <taxon>Acidithiobacillales</taxon>
        <taxon>Acidithiobacillaceae</taxon>
        <taxon>Acidithiobacillus</taxon>
    </lineage>
</organism>
<keyword evidence="3" id="KW-0812">Transmembrane</keyword>
<reference evidence="4 5" key="1">
    <citation type="journal article" date="2011" name="J. Bacteriol.">
        <title>Draft genome of the psychrotolerant acidophile Acidithiobacillus ferrivorans SS3.</title>
        <authorList>
            <person name="Liljeqvist M."/>
            <person name="Valdes J."/>
            <person name="Holmes D.S."/>
            <person name="Dopson M."/>
        </authorList>
    </citation>
    <scope>NUCLEOTIDE SEQUENCE [LARGE SCALE GENOMIC DNA]</scope>
    <source>
        <strain evidence="4 5">SS3</strain>
    </source>
</reference>
<evidence type="ECO:0000313" key="5">
    <source>
        <dbReference type="Proteomes" id="UP000009220"/>
    </source>
</evidence>
<evidence type="ECO:0000256" key="3">
    <source>
        <dbReference type="SAM" id="Phobius"/>
    </source>
</evidence>
<dbReference type="eggNOG" id="COG4969">
    <property type="taxonomic scope" value="Bacteria"/>
</dbReference>
<evidence type="ECO:0000256" key="2">
    <source>
        <dbReference type="ARBA" id="ARBA00022481"/>
    </source>
</evidence>
<dbReference type="Proteomes" id="UP000009220">
    <property type="component" value="Chromosome"/>
</dbReference>
<protein>
    <submittedName>
        <fullName evidence="4">Pilin, putative</fullName>
    </submittedName>
</protein>
<sequence>MSLVKKAQASAEAGFTLIELMIVIAIIGILAAIAIPQYEKYIATAQAADVNANFNSAVHSATAAVAASLAGQYTLLAVAPSTGTPTAITSSIGTPELSYTAMDPVAGFNNNSAFGNGTATKALPGQVDVAATPPTGTVAWPTGMTPTAGAVPPGVQSVAITVGYDSTHTVGVDIKSGIVATYGATACTGGACTVTVGSNGVVSP</sequence>
<dbReference type="HOGENOM" id="CLU_1340831_0_0_6"/>
<dbReference type="PANTHER" id="PTHR30093:SF34">
    <property type="entry name" value="PREPILIN PEPTIDASE-DEPENDENT PROTEIN D"/>
    <property type="match status" value="1"/>
</dbReference>
<dbReference type="Pfam" id="PF07963">
    <property type="entry name" value="N_methyl"/>
    <property type="match status" value="1"/>
</dbReference>
<dbReference type="SUPFAM" id="SSF54523">
    <property type="entry name" value="Pili subunits"/>
    <property type="match status" value="1"/>
</dbReference>
<dbReference type="RefSeq" id="WP_014029350.1">
    <property type="nucleotide sequence ID" value="NC_015942.1"/>
</dbReference>
<dbReference type="InterPro" id="IPR012902">
    <property type="entry name" value="N_methyl_site"/>
</dbReference>
<keyword evidence="3" id="KW-0472">Membrane</keyword>
<feature type="transmembrane region" description="Helical" evidence="3">
    <location>
        <begin position="12"/>
        <end position="35"/>
    </location>
</feature>
<name>G0JLP8_9PROT</name>
<dbReference type="STRING" id="743299.Acife_1976"/>
<comment type="similarity">
    <text evidence="1">Belongs to the N-Me-Phe pilin family.</text>
</comment>
<dbReference type="NCBIfam" id="TIGR02532">
    <property type="entry name" value="IV_pilin_GFxxxE"/>
    <property type="match status" value="1"/>
</dbReference>
<proteinExistence type="inferred from homology"/>